<dbReference type="Proteomes" id="UP001140094">
    <property type="component" value="Unassembled WGS sequence"/>
</dbReference>
<evidence type="ECO:0000313" key="13">
    <source>
        <dbReference type="Proteomes" id="UP001140094"/>
    </source>
</evidence>
<comment type="subcellular location">
    <subcellularLocation>
        <location evidence="3">Cytoplasm</location>
    </subcellularLocation>
</comment>
<dbReference type="GO" id="GO:0010605">
    <property type="term" value="P:negative regulation of macromolecule metabolic process"/>
    <property type="evidence" value="ECO:0007669"/>
    <property type="project" value="UniProtKB-ARBA"/>
</dbReference>
<evidence type="ECO:0000256" key="8">
    <source>
        <dbReference type="ARBA" id="ARBA00022723"/>
    </source>
</evidence>
<dbReference type="PANTHER" id="PTHR12271:SF40">
    <property type="entry name" value="POLY(A) RNA POLYMERASE GLD2"/>
    <property type="match status" value="1"/>
</dbReference>
<dbReference type="SUPFAM" id="SSF81631">
    <property type="entry name" value="PAP/OAS1 substrate-binding domain"/>
    <property type="match status" value="1"/>
</dbReference>
<dbReference type="EC" id="2.7.7.19" evidence="5"/>
<feature type="domain" description="PAP-associated" evidence="10">
    <location>
        <begin position="223"/>
        <end position="288"/>
    </location>
</feature>
<feature type="non-terminal residue" evidence="12">
    <location>
        <position position="1"/>
    </location>
</feature>
<dbReference type="InterPro" id="IPR043519">
    <property type="entry name" value="NT_sf"/>
</dbReference>
<dbReference type="OrthoDB" id="2274644at2759"/>
<gene>
    <name evidence="12" type="ORF">H4R20_001807</name>
</gene>
<dbReference type="GO" id="GO:0005737">
    <property type="term" value="C:cytoplasm"/>
    <property type="evidence" value="ECO:0007669"/>
    <property type="project" value="UniProtKB-SubCell"/>
</dbReference>
<evidence type="ECO:0000256" key="7">
    <source>
        <dbReference type="ARBA" id="ARBA00022679"/>
    </source>
</evidence>
<name>A0A9W8I187_9FUNG</name>
<dbReference type="SUPFAM" id="SSF81301">
    <property type="entry name" value="Nucleotidyltransferase"/>
    <property type="match status" value="1"/>
</dbReference>
<accession>A0A9W8I187</accession>
<dbReference type="Pfam" id="PF22600">
    <property type="entry name" value="MTPAP-like_central"/>
    <property type="match status" value="1"/>
</dbReference>
<evidence type="ECO:0000256" key="1">
    <source>
        <dbReference type="ARBA" id="ARBA00001936"/>
    </source>
</evidence>
<comment type="cofactor">
    <cofactor evidence="1">
        <name>Mn(2+)</name>
        <dbReference type="ChEBI" id="CHEBI:29035"/>
    </cofactor>
</comment>
<dbReference type="GO" id="GO:1990817">
    <property type="term" value="F:poly(A) RNA polymerase activity"/>
    <property type="evidence" value="ECO:0007669"/>
    <property type="project" value="UniProtKB-EC"/>
</dbReference>
<reference evidence="12" key="1">
    <citation type="submission" date="2022-07" db="EMBL/GenBank/DDBJ databases">
        <title>Phylogenomic reconstructions and comparative analyses of Kickxellomycotina fungi.</title>
        <authorList>
            <person name="Reynolds N.K."/>
            <person name="Stajich J.E."/>
            <person name="Barry K."/>
            <person name="Grigoriev I.V."/>
            <person name="Crous P."/>
            <person name="Smith M.E."/>
        </authorList>
    </citation>
    <scope>NUCLEOTIDE SEQUENCE</scope>
    <source>
        <strain evidence="12">NRRL 1565</strain>
    </source>
</reference>
<dbReference type="Gene3D" id="3.30.460.10">
    <property type="entry name" value="Beta Polymerase, domain 2"/>
    <property type="match status" value="1"/>
</dbReference>
<dbReference type="CDD" id="cd05402">
    <property type="entry name" value="NT_PAP_TUTase"/>
    <property type="match status" value="1"/>
</dbReference>
<evidence type="ECO:0000256" key="6">
    <source>
        <dbReference type="ARBA" id="ARBA00022490"/>
    </source>
</evidence>
<evidence type="ECO:0000256" key="2">
    <source>
        <dbReference type="ARBA" id="ARBA00001946"/>
    </source>
</evidence>
<keyword evidence="9" id="KW-0460">Magnesium</keyword>
<dbReference type="InterPro" id="IPR002058">
    <property type="entry name" value="PAP_assoc"/>
</dbReference>
<proteinExistence type="inferred from homology"/>
<evidence type="ECO:0000259" key="11">
    <source>
        <dbReference type="Pfam" id="PF22600"/>
    </source>
</evidence>
<evidence type="ECO:0000256" key="9">
    <source>
        <dbReference type="ARBA" id="ARBA00022842"/>
    </source>
</evidence>
<evidence type="ECO:0000259" key="10">
    <source>
        <dbReference type="Pfam" id="PF03828"/>
    </source>
</evidence>
<dbReference type="GO" id="GO:0031123">
    <property type="term" value="P:RNA 3'-end processing"/>
    <property type="evidence" value="ECO:0007669"/>
    <property type="project" value="TreeGrafter"/>
</dbReference>
<keyword evidence="8" id="KW-0479">Metal-binding</keyword>
<comment type="similarity">
    <text evidence="4">Belongs to the DNA polymerase type-B-like family.</text>
</comment>
<comment type="cofactor">
    <cofactor evidence="2">
        <name>Mg(2+)</name>
        <dbReference type="ChEBI" id="CHEBI:18420"/>
    </cofactor>
</comment>
<dbReference type="Pfam" id="PF03828">
    <property type="entry name" value="PAP_assoc"/>
    <property type="match status" value="1"/>
</dbReference>
<feature type="domain" description="Poly(A) RNA polymerase mitochondrial-like central palm" evidence="11">
    <location>
        <begin position="2"/>
        <end position="86"/>
    </location>
</feature>
<sequence>SDSDIDLLMTAMDINMLDGKTRERFISKLNSELRNSEDISFAVFIRKAKVPIIRFGFRCNNRLYHGDISFDDRSAIFRTKILEAYIKMDPRVRTVLMLLKQWGIRREITSKDVLNSYCVTMMGLTFLISQRVIPPLQLLATTVIDDRAWDRLAEIHKSPEEISKLYATQDISNESGKMSSAVQCLQAGHRLPGVDINGSNGYYLGDSEMLQVWKSPNEKSAFELTFEMFRYYGTEFDPKIHVISPRLGSPCVPRSSLTKLEAPLPNSASLQSTELPKGTQLLAIEDPLVVSANFGCKASVQWVAGLLWEMRRAAWTMTKGLENERSGVLDRLFLPPTAEIYTDAGIWASAYKQLIPDIPDTTGDSCSDVVSSSENYSTINLEELEDQELMRLSETHDKPL</sequence>
<evidence type="ECO:0000256" key="4">
    <source>
        <dbReference type="ARBA" id="ARBA00008593"/>
    </source>
</evidence>
<evidence type="ECO:0000256" key="5">
    <source>
        <dbReference type="ARBA" id="ARBA00012388"/>
    </source>
</evidence>
<keyword evidence="6" id="KW-0963">Cytoplasm</keyword>
<keyword evidence="7" id="KW-0808">Transferase</keyword>
<keyword evidence="13" id="KW-1185">Reference proteome</keyword>
<dbReference type="EMBL" id="JANBUO010000223">
    <property type="protein sequence ID" value="KAJ2806125.1"/>
    <property type="molecule type" value="Genomic_DNA"/>
</dbReference>
<dbReference type="Gene3D" id="1.10.1410.10">
    <property type="match status" value="1"/>
</dbReference>
<dbReference type="PANTHER" id="PTHR12271">
    <property type="entry name" value="POLY A POLYMERASE CID PAP -RELATED"/>
    <property type="match status" value="1"/>
</dbReference>
<dbReference type="InterPro" id="IPR054708">
    <property type="entry name" value="MTPAP-like_central"/>
</dbReference>
<organism evidence="12 13">
    <name type="scientific">Coemansia guatemalensis</name>
    <dbReference type="NCBI Taxonomy" id="2761395"/>
    <lineage>
        <taxon>Eukaryota</taxon>
        <taxon>Fungi</taxon>
        <taxon>Fungi incertae sedis</taxon>
        <taxon>Zoopagomycota</taxon>
        <taxon>Kickxellomycotina</taxon>
        <taxon>Kickxellomycetes</taxon>
        <taxon>Kickxellales</taxon>
        <taxon>Kickxellaceae</taxon>
        <taxon>Coemansia</taxon>
    </lineage>
</organism>
<evidence type="ECO:0000313" key="12">
    <source>
        <dbReference type="EMBL" id="KAJ2806125.1"/>
    </source>
</evidence>
<comment type="caution">
    <text evidence="12">The sequence shown here is derived from an EMBL/GenBank/DDBJ whole genome shotgun (WGS) entry which is preliminary data.</text>
</comment>
<evidence type="ECO:0000256" key="3">
    <source>
        <dbReference type="ARBA" id="ARBA00004496"/>
    </source>
</evidence>
<dbReference type="GO" id="GO:0046872">
    <property type="term" value="F:metal ion binding"/>
    <property type="evidence" value="ECO:0007669"/>
    <property type="project" value="UniProtKB-KW"/>
</dbReference>
<protein>
    <recommendedName>
        <fullName evidence="5">polynucleotide adenylyltransferase</fullName>
        <ecNumber evidence="5">2.7.7.19</ecNumber>
    </recommendedName>
</protein>
<dbReference type="AlphaFoldDB" id="A0A9W8I187"/>